<keyword evidence="3" id="KW-1185">Reference proteome</keyword>
<organism evidence="2 3">
    <name type="scientific">Paenibacillus oceani</name>
    <dbReference type="NCBI Taxonomy" id="2772510"/>
    <lineage>
        <taxon>Bacteria</taxon>
        <taxon>Bacillati</taxon>
        <taxon>Bacillota</taxon>
        <taxon>Bacilli</taxon>
        <taxon>Bacillales</taxon>
        <taxon>Paenibacillaceae</taxon>
        <taxon>Paenibacillus</taxon>
    </lineage>
</organism>
<evidence type="ECO:0000313" key="3">
    <source>
        <dbReference type="Proteomes" id="UP000639396"/>
    </source>
</evidence>
<reference evidence="2" key="1">
    <citation type="submission" date="2020-09" db="EMBL/GenBank/DDBJ databases">
        <title>A novel bacterium of genus Paenibacillus, isolated from South China Sea.</title>
        <authorList>
            <person name="Huang H."/>
            <person name="Mo K."/>
            <person name="Hu Y."/>
        </authorList>
    </citation>
    <scope>NUCLEOTIDE SEQUENCE</scope>
    <source>
        <strain evidence="2">IB182363</strain>
    </source>
</reference>
<dbReference type="PANTHER" id="PTHR43649">
    <property type="entry name" value="ARABINOSE-BINDING PROTEIN-RELATED"/>
    <property type="match status" value="1"/>
</dbReference>
<feature type="chain" id="PRO_5038449565" evidence="1">
    <location>
        <begin position="21"/>
        <end position="470"/>
    </location>
</feature>
<dbReference type="Pfam" id="PF01547">
    <property type="entry name" value="SBP_bac_1"/>
    <property type="match status" value="1"/>
</dbReference>
<dbReference type="Gene3D" id="3.40.190.10">
    <property type="entry name" value="Periplasmic binding protein-like II"/>
    <property type="match status" value="1"/>
</dbReference>
<evidence type="ECO:0000256" key="1">
    <source>
        <dbReference type="SAM" id="SignalP"/>
    </source>
</evidence>
<gene>
    <name evidence="2" type="ORF">IDH45_10505</name>
</gene>
<protein>
    <submittedName>
        <fullName evidence="2">Extracellular solute-binding protein</fullName>
    </submittedName>
</protein>
<keyword evidence="1" id="KW-0732">Signal</keyword>
<name>A0A927GZM9_9BACL</name>
<dbReference type="InterPro" id="IPR050490">
    <property type="entry name" value="Bact_solute-bd_prot1"/>
</dbReference>
<dbReference type="EMBL" id="JACXJA010000010">
    <property type="protein sequence ID" value="MBD2862413.1"/>
    <property type="molecule type" value="Genomic_DNA"/>
</dbReference>
<proteinExistence type="predicted"/>
<dbReference type="Proteomes" id="UP000639396">
    <property type="component" value="Unassembled WGS sequence"/>
</dbReference>
<evidence type="ECO:0000313" key="2">
    <source>
        <dbReference type="EMBL" id="MBD2862413.1"/>
    </source>
</evidence>
<sequence length="470" mass="52626">MKRRLVSGIASWSAAALLMAGCNMGGGGDAEPKLKALGKDEKATIKVMSTWDERMFNQQYGLLFYAKHPNIEIQVATTQGAITYGPDTDVNAEFEKFIEEHNPDVLMLTPDLYERMVEKGKLYELESVIKQDKFDLAGIMPGVLDTIKTYSGGKLYGLAPNFNSQALFYNKTLFERHGVPLPKDEMSWEELLELARRFPTTGDDSSRVYGFSLGNLDSVFRFAMMIGSTKGLSFADPDTLTMTMNTDGWKKAAQLALDSYKSNAIYRPNPNQQFRGGSMEEYYKQEPFIGGKVAMMLSGTYYMESLKQAKTALKDDAPQWDLVTIPVDPNNPEGSPSSFNIGQIFAINSQSPNLRAAWEFVKYINDAEYARVMSKSSSMTGSVTTRSEYFQDPEGRNVEAFYKIKGNSAAYNRSMAKLPQTFMSQLYPHAELEFKEVMEGKKSVDDAIQAIQERGQTELTKAKQAKDQPK</sequence>
<dbReference type="InterPro" id="IPR006059">
    <property type="entry name" value="SBP"/>
</dbReference>
<dbReference type="AlphaFoldDB" id="A0A927GZM9"/>
<feature type="signal peptide" evidence="1">
    <location>
        <begin position="1"/>
        <end position="20"/>
    </location>
</feature>
<accession>A0A927GZM9</accession>
<dbReference type="SUPFAM" id="SSF53850">
    <property type="entry name" value="Periplasmic binding protein-like II"/>
    <property type="match status" value="1"/>
</dbReference>
<dbReference type="RefSeq" id="WP_190927249.1">
    <property type="nucleotide sequence ID" value="NZ_JACXJA010000010.1"/>
</dbReference>
<dbReference type="PROSITE" id="PS51257">
    <property type="entry name" value="PROKAR_LIPOPROTEIN"/>
    <property type="match status" value="1"/>
</dbReference>
<dbReference type="PANTHER" id="PTHR43649:SF12">
    <property type="entry name" value="DIACETYLCHITOBIOSE BINDING PROTEIN DASA"/>
    <property type="match status" value="1"/>
</dbReference>
<comment type="caution">
    <text evidence="2">The sequence shown here is derived from an EMBL/GenBank/DDBJ whole genome shotgun (WGS) entry which is preliminary data.</text>
</comment>